<evidence type="ECO:0008006" key="4">
    <source>
        <dbReference type="Google" id="ProtNLM"/>
    </source>
</evidence>
<proteinExistence type="predicted"/>
<keyword evidence="1" id="KW-1133">Transmembrane helix</keyword>
<evidence type="ECO:0000313" key="2">
    <source>
        <dbReference type="EnsemblMetazoa" id="XP_038046492.1"/>
    </source>
</evidence>
<feature type="transmembrane region" description="Helical" evidence="1">
    <location>
        <begin position="52"/>
        <end position="69"/>
    </location>
</feature>
<evidence type="ECO:0000313" key="3">
    <source>
        <dbReference type="Proteomes" id="UP000887568"/>
    </source>
</evidence>
<feature type="transmembrane region" description="Helical" evidence="1">
    <location>
        <begin position="152"/>
        <end position="173"/>
    </location>
</feature>
<dbReference type="OrthoDB" id="10006207at2759"/>
<sequence length="326" mass="36265">MPGQEAPKSQGTQTGAIPFTLWLDPAYIEYVRSGLLVLVFLAAMWTRSRRTWILVDTVAVFAFGLAFMFIPDKLLGFQVESKVKIEGVMVMLCRTFGSFMIGSGFSWFFLRKSTDNYTQVMLLATRIVGNAALLIAMYVAKTQDKLLNDQFVRFGVLGAVLWTLGSALHFLMAKNYGGHTQLDSWLNLHLRIDFFLTLMFGLFWYAYPHLVIKMHAPGAGVKVNGIHVLVEQSVGAMLIGSAILSAVAPGFMFHEDKRNVLLCRILTIIMVVITALSSVDHSDIDKSAMLAHLVGVAWIINAGLGYFAPHETDGYWSSRKRANKTD</sequence>
<feature type="transmembrane region" description="Helical" evidence="1">
    <location>
        <begin position="27"/>
        <end position="45"/>
    </location>
</feature>
<dbReference type="GeneID" id="119720738"/>
<keyword evidence="1" id="KW-0472">Membrane</keyword>
<feature type="transmembrane region" description="Helical" evidence="1">
    <location>
        <begin position="185"/>
        <end position="207"/>
    </location>
</feature>
<dbReference type="OMA" id="FMFHEDK"/>
<organism evidence="2 3">
    <name type="scientific">Patiria miniata</name>
    <name type="common">Bat star</name>
    <name type="synonym">Asterina miniata</name>
    <dbReference type="NCBI Taxonomy" id="46514"/>
    <lineage>
        <taxon>Eukaryota</taxon>
        <taxon>Metazoa</taxon>
        <taxon>Echinodermata</taxon>
        <taxon>Eleutherozoa</taxon>
        <taxon>Asterozoa</taxon>
        <taxon>Asteroidea</taxon>
        <taxon>Valvatacea</taxon>
        <taxon>Valvatida</taxon>
        <taxon>Asterinidae</taxon>
        <taxon>Patiria</taxon>
    </lineage>
</organism>
<feature type="transmembrane region" description="Helical" evidence="1">
    <location>
        <begin position="260"/>
        <end position="277"/>
    </location>
</feature>
<evidence type="ECO:0000256" key="1">
    <source>
        <dbReference type="SAM" id="Phobius"/>
    </source>
</evidence>
<name>A0A913Z452_PATMI</name>
<dbReference type="EnsemblMetazoa" id="XM_038190564.1">
    <property type="protein sequence ID" value="XP_038046492.1"/>
    <property type="gene ID" value="LOC119720738"/>
</dbReference>
<feature type="transmembrane region" description="Helical" evidence="1">
    <location>
        <begin position="234"/>
        <end position="253"/>
    </location>
</feature>
<dbReference type="Proteomes" id="UP000887568">
    <property type="component" value="Unplaced"/>
</dbReference>
<reference evidence="2" key="1">
    <citation type="submission" date="2022-11" db="UniProtKB">
        <authorList>
            <consortium name="EnsemblMetazoa"/>
        </authorList>
    </citation>
    <scope>IDENTIFICATION</scope>
</reference>
<keyword evidence="3" id="KW-1185">Reference proteome</keyword>
<dbReference type="RefSeq" id="XP_038046492.1">
    <property type="nucleotide sequence ID" value="XM_038190564.1"/>
</dbReference>
<feature type="transmembrane region" description="Helical" evidence="1">
    <location>
        <begin position="289"/>
        <end position="309"/>
    </location>
</feature>
<feature type="transmembrane region" description="Helical" evidence="1">
    <location>
        <begin position="89"/>
        <end position="110"/>
    </location>
</feature>
<protein>
    <recommendedName>
        <fullName evidence="4">Transmembrane protein</fullName>
    </recommendedName>
</protein>
<keyword evidence="1" id="KW-0812">Transmembrane</keyword>
<accession>A0A913Z452</accession>
<feature type="transmembrane region" description="Helical" evidence="1">
    <location>
        <begin position="122"/>
        <end position="140"/>
    </location>
</feature>
<dbReference type="AlphaFoldDB" id="A0A913Z452"/>